<keyword evidence="1" id="KW-0167">Capsid protein</keyword>
<evidence type="ECO:0000313" key="2">
    <source>
        <dbReference type="Proteomes" id="UP001519342"/>
    </source>
</evidence>
<gene>
    <name evidence="1" type="ORF">J2Z76_002431</name>
</gene>
<accession>A0ABS4GG92</accession>
<dbReference type="RefSeq" id="WP_245210440.1">
    <property type="nucleotide sequence ID" value="NZ_JAGGKS010000007.1"/>
</dbReference>
<dbReference type="Proteomes" id="UP001519342">
    <property type="component" value="Unassembled WGS sequence"/>
</dbReference>
<comment type="caution">
    <text evidence="1">The sequence shown here is derived from an EMBL/GenBank/DDBJ whole genome shotgun (WGS) entry which is preliminary data.</text>
</comment>
<sequence length="98" mass="11140">MNLNLNNNNMASNSSYGEKEVLNEALSTEKSSTGTYNTFVNECANPQLRSDLMQILNNTHKMQADIFNEIQSKGMYQLCQAQQQKISQAKQKYSQQVK</sequence>
<keyword evidence="2" id="KW-1185">Reference proteome</keyword>
<dbReference type="Pfam" id="PF07875">
    <property type="entry name" value="Coat_F"/>
    <property type="match status" value="1"/>
</dbReference>
<reference evidence="1 2" key="1">
    <citation type="submission" date="2021-03" db="EMBL/GenBank/DDBJ databases">
        <title>Genomic Encyclopedia of Type Strains, Phase IV (KMG-IV): sequencing the most valuable type-strain genomes for metagenomic binning, comparative biology and taxonomic classification.</title>
        <authorList>
            <person name="Goeker M."/>
        </authorList>
    </citation>
    <scope>NUCLEOTIDE SEQUENCE [LARGE SCALE GENOMIC DNA]</scope>
    <source>
        <strain evidence="1 2">DSM 24004</strain>
    </source>
</reference>
<proteinExistence type="predicted"/>
<dbReference type="EMBL" id="JAGGKS010000007">
    <property type="protein sequence ID" value="MBP1926562.1"/>
    <property type="molecule type" value="Genomic_DNA"/>
</dbReference>
<evidence type="ECO:0000313" key="1">
    <source>
        <dbReference type="EMBL" id="MBP1926562.1"/>
    </source>
</evidence>
<dbReference type="InterPro" id="IPR012851">
    <property type="entry name" value="Spore_coat_CotF-like"/>
</dbReference>
<organism evidence="1 2">
    <name type="scientific">Sedimentibacter acidaminivorans</name>
    <dbReference type="NCBI Taxonomy" id="913099"/>
    <lineage>
        <taxon>Bacteria</taxon>
        <taxon>Bacillati</taxon>
        <taxon>Bacillota</taxon>
        <taxon>Tissierellia</taxon>
        <taxon>Sedimentibacter</taxon>
    </lineage>
</organism>
<name>A0ABS4GG92_9FIRM</name>
<keyword evidence="1" id="KW-0946">Virion</keyword>
<protein>
    <submittedName>
        <fullName evidence="1">Spore coat protein CotF</fullName>
    </submittedName>
</protein>